<name>A0A422PW36_9TRYP</name>
<accession>A0A422PW36</accession>
<dbReference type="GeneID" id="40316849"/>
<dbReference type="RefSeq" id="XP_029229682.1">
    <property type="nucleotide sequence ID" value="XM_029370158.1"/>
</dbReference>
<feature type="domain" description="N-acetyltransferase ESCO zinc-finger" evidence="2">
    <location>
        <begin position="102"/>
        <end position="141"/>
    </location>
</feature>
<keyword evidence="4" id="KW-1185">Reference proteome</keyword>
<evidence type="ECO:0000259" key="2">
    <source>
        <dbReference type="Pfam" id="PF13878"/>
    </source>
</evidence>
<organism evidence="3 4">
    <name type="scientific">Trypanosoma conorhini</name>
    <dbReference type="NCBI Taxonomy" id="83891"/>
    <lineage>
        <taxon>Eukaryota</taxon>
        <taxon>Discoba</taxon>
        <taxon>Euglenozoa</taxon>
        <taxon>Kinetoplastea</taxon>
        <taxon>Metakinetoplastina</taxon>
        <taxon>Trypanosomatida</taxon>
        <taxon>Trypanosomatidae</taxon>
        <taxon>Trypanosoma</taxon>
    </lineage>
</organism>
<feature type="region of interest" description="Disordered" evidence="1">
    <location>
        <begin position="69"/>
        <end position="100"/>
    </location>
</feature>
<comment type="caution">
    <text evidence="3">The sequence shown here is derived from an EMBL/GenBank/DDBJ whole genome shotgun (WGS) entry which is preliminary data.</text>
</comment>
<evidence type="ECO:0000313" key="4">
    <source>
        <dbReference type="Proteomes" id="UP000284403"/>
    </source>
</evidence>
<evidence type="ECO:0000313" key="3">
    <source>
        <dbReference type="EMBL" id="RNF21908.1"/>
    </source>
</evidence>
<evidence type="ECO:0000256" key="1">
    <source>
        <dbReference type="SAM" id="MobiDB-lite"/>
    </source>
</evidence>
<sequence length="436" mass="47170">MKRQRSLLEFLPKERAAAPAVAAALESEYHDRDGSPPLALATSKATLARAVSGDSARVAASQADAKKKIGGGAASFSPTSLRSSDTPRRTQLAARHPQAAVQTSLDFGQRNAGGVMTCGLCGMLFNFTATEDIRLHERCCTALSSGNSGASKTGRLRADDRDAWLASAQLGKALEGLALPKRRGQAVRESTRRCTAGEVCAMVHESSGKELVLYVFDGSKQDCVKDAVFRRLVEALEFSEVMLCAAAYSLVTVVHGHTGRLLCAVAGRPSTREQDPVLMLGKSEGCAATRCYTRSCATFCDVPYIWCQCDAALEAMEADWWHTKTMAALQPARLAVQDFFRCTKRLEPKRQRLHALVDTALRSALKTLGRHVSYGHTLCPRSGFSYDRNVVSSDVMRRVDAVTECSDAAAPLYTHADDHDALVDSEAELSVVSYDE</sequence>
<dbReference type="OrthoDB" id="247019at2759"/>
<reference evidence="3 4" key="1">
    <citation type="journal article" date="2018" name="BMC Genomics">
        <title>Genomic comparison of Trypanosoma conorhini and Trypanosoma rangeli to Trypanosoma cruzi strains of high and low virulence.</title>
        <authorList>
            <person name="Bradwell K.R."/>
            <person name="Koparde V.N."/>
            <person name="Matveyev A.V."/>
            <person name="Serrano M.G."/>
            <person name="Alves J.M."/>
            <person name="Parikh H."/>
            <person name="Huang B."/>
            <person name="Lee V."/>
            <person name="Espinosa-Alvarez O."/>
            <person name="Ortiz P.A."/>
            <person name="Costa-Martins A.G."/>
            <person name="Teixeira M.M."/>
            <person name="Buck G.A."/>
        </authorList>
    </citation>
    <scope>NUCLEOTIDE SEQUENCE [LARGE SCALE GENOMIC DNA]</scope>
    <source>
        <strain evidence="3 4">025E</strain>
    </source>
</reference>
<gene>
    <name evidence="3" type="ORF">Tco025E_03238</name>
</gene>
<proteinExistence type="predicted"/>
<dbReference type="Proteomes" id="UP000284403">
    <property type="component" value="Unassembled WGS sequence"/>
</dbReference>
<dbReference type="Pfam" id="PF13878">
    <property type="entry name" value="zf-C2H2_3"/>
    <property type="match status" value="1"/>
</dbReference>
<protein>
    <recommendedName>
        <fullName evidence="2">N-acetyltransferase ESCO zinc-finger domain-containing protein</fullName>
    </recommendedName>
</protein>
<dbReference type="EMBL" id="MKKU01000146">
    <property type="protein sequence ID" value="RNF21908.1"/>
    <property type="molecule type" value="Genomic_DNA"/>
</dbReference>
<dbReference type="InterPro" id="IPR028005">
    <property type="entry name" value="AcTrfase_ESCO_Znf_dom"/>
</dbReference>
<dbReference type="AlphaFoldDB" id="A0A422PW36"/>